<dbReference type="PROSITE" id="PS51257">
    <property type="entry name" value="PROKAR_LIPOPROTEIN"/>
    <property type="match status" value="1"/>
</dbReference>
<gene>
    <name evidence="1" type="ORF">BC781_103191</name>
</gene>
<evidence type="ECO:0008006" key="3">
    <source>
        <dbReference type="Google" id="ProtNLM"/>
    </source>
</evidence>
<name>A0A315Z8W4_SEDFL</name>
<comment type="caution">
    <text evidence="1">The sequence shown here is derived from an EMBL/GenBank/DDBJ whole genome shotgun (WGS) entry which is preliminary data.</text>
</comment>
<evidence type="ECO:0000313" key="2">
    <source>
        <dbReference type="Proteomes" id="UP000245535"/>
    </source>
</evidence>
<proteinExistence type="predicted"/>
<evidence type="ECO:0000313" key="1">
    <source>
        <dbReference type="EMBL" id="PWJ41941.1"/>
    </source>
</evidence>
<dbReference type="AlphaFoldDB" id="A0A315Z8W4"/>
<dbReference type="OrthoDB" id="1120709at2"/>
<organism evidence="1 2">
    <name type="scientific">Sediminitomix flava</name>
    <dbReference type="NCBI Taxonomy" id="379075"/>
    <lineage>
        <taxon>Bacteria</taxon>
        <taxon>Pseudomonadati</taxon>
        <taxon>Bacteroidota</taxon>
        <taxon>Cytophagia</taxon>
        <taxon>Cytophagales</taxon>
        <taxon>Flammeovirgaceae</taxon>
        <taxon>Sediminitomix</taxon>
    </lineage>
</organism>
<sequence>MMKQFLWIVLGFLATSCNDLVSEDKEYTGDPIVCLSSEQAIVQLSKENPTSGLVKVFKDSVLISTPITEDLKVYIAIDQKKTTAKLDEHYSMQQEVVIPAGSYFGYFTFEGLEIPEEDVSKLDVAVYIDSVSNPNVIPGFYGVKYELAEREKRTKIFSFNN</sequence>
<accession>A0A315Z8W4</accession>
<dbReference type="RefSeq" id="WP_109618428.1">
    <property type="nucleotide sequence ID" value="NZ_QGDO01000003.1"/>
</dbReference>
<dbReference type="Proteomes" id="UP000245535">
    <property type="component" value="Unassembled WGS sequence"/>
</dbReference>
<dbReference type="EMBL" id="QGDO01000003">
    <property type="protein sequence ID" value="PWJ41941.1"/>
    <property type="molecule type" value="Genomic_DNA"/>
</dbReference>
<protein>
    <recommendedName>
        <fullName evidence="3">DUF1735 domain-containing protein</fullName>
    </recommendedName>
</protein>
<reference evidence="1 2" key="1">
    <citation type="submission" date="2018-03" db="EMBL/GenBank/DDBJ databases">
        <title>Genomic Encyclopedia of Archaeal and Bacterial Type Strains, Phase II (KMG-II): from individual species to whole genera.</title>
        <authorList>
            <person name="Goeker M."/>
        </authorList>
    </citation>
    <scope>NUCLEOTIDE SEQUENCE [LARGE SCALE GENOMIC DNA]</scope>
    <source>
        <strain evidence="1 2">DSM 28229</strain>
    </source>
</reference>
<keyword evidence="2" id="KW-1185">Reference proteome</keyword>